<evidence type="ECO:0000313" key="2">
    <source>
        <dbReference type="Proteomes" id="UP001234297"/>
    </source>
</evidence>
<dbReference type="Proteomes" id="UP001234297">
    <property type="component" value="Chromosome 5"/>
</dbReference>
<comment type="caution">
    <text evidence="1">The sequence shown here is derived from an EMBL/GenBank/DDBJ whole genome shotgun (WGS) entry which is preliminary data.</text>
</comment>
<keyword evidence="2" id="KW-1185">Reference proteome</keyword>
<dbReference type="EMBL" id="CM056813">
    <property type="protein sequence ID" value="KAJ8641460.1"/>
    <property type="molecule type" value="Genomic_DNA"/>
</dbReference>
<organism evidence="1 2">
    <name type="scientific">Persea americana</name>
    <name type="common">Avocado</name>
    <dbReference type="NCBI Taxonomy" id="3435"/>
    <lineage>
        <taxon>Eukaryota</taxon>
        <taxon>Viridiplantae</taxon>
        <taxon>Streptophyta</taxon>
        <taxon>Embryophyta</taxon>
        <taxon>Tracheophyta</taxon>
        <taxon>Spermatophyta</taxon>
        <taxon>Magnoliopsida</taxon>
        <taxon>Magnoliidae</taxon>
        <taxon>Laurales</taxon>
        <taxon>Lauraceae</taxon>
        <taxon>Persea</taxon>
    </lineage>
</organism>
<gene>
    <name evidence="1" type="ORF">MRB53_018154</name>
</gene>
<name>A0ACC2M770_PERAE</name>
<evidence type="ECO:0000313" key="1">
    <source>
        <dbReference type="EMBL" id="KAJ8641460.1"/>
    </source>
</evidence>
<sequence>MASLPLHTSSNRVSSASSPSHPIPSVKIIKRSTAQMCLEKILQIISSRLSDSSNDPIDSKNRRSQQSEAAAIGQEAAERCSSDRIEIDLNLRLGPLLEDATAEGRDSSGACSGIGKSDGWNSFPESGEVTTVEKSSQGECFPKLENIEEDDDEEEEADHRGKASRDSEEENQIEEASDSSPVISTKEAVEQEQSEKKNEGYLHLLLEAVRQISGDFEDDDQPLGKKPKQETEPETKPEPKPEPVRCCCGSKKKDCCCWMNDFYGGFEDTAPVVRSKRGRNQVLPSRYRDSVLEPWKRLTRHKS</sequence>
<accession>A0ACC2M770</accession>
<proteinExistence type="predicted"/>
<protein>
    <submittedName>
        <fullName evidence="1">Uncharacterized protein</fullName>
    </submittedName>
</protein>
<reference evidence="1 2" key="1">
    <citation type="journal article" date="2022" name="Hortic Res">
        <title>A haplotype resolved chromosomal level avocado genome allows analysis of novel avocado genes.</title>
        <authorList>
            <person name="Nath O."/>
            <person name="Fletcher S.J."/>
            <person name="Hayward A."/>
            <person name="Shaw L.M."/>
            <person name="Masouleh A.K."/>
            <person name="Furtado A."/>
            <person name="Henry R.J."/>
            <person name="Mitter N."/>
        </authorList>
    </citation>
    <scope>NUCLEOTIDE SEQUENCE [LARGE SCALE GENOMIC DNA]</scope>
    <source>
        <strain evidence="2">cv. Hass</strain>
    </source>
</reference>